<dbReference type="GO" id="GO:0031956">
    <property type="term" value="F:medium-chain fatty acid-CoA ligase activity"/>
    <property type="evidence" value="ECO:0007669"/>
    <property type="project" value="TreeGrafter"/>
</dbReference>
<evidence type="ECO:0000313" key="8">
    <source>
        <dbReference type="Proteomes" id="UP000252189"/>
    </source>
</evidence>
<keyword evidence="2 7" id="KW-0436">Ligase</keyword>
<dbReference type="PANTHER" id="PTHR43201:SF32">
    <property type="entry name" value="2-SUCCINYLBENZOATE--COA LIGASE, CHLOROPLASTIC_PEROXISOMAL"/>
    <property type="match status" value="1"/>
</dbReference>
<evidence type="ECO:0000256" key="1">
    <source>
        <dbReference type="ARBA" id="ARBA00022428"/>
    </source>
</evidence>
<dbReference type="EC" id="6.2.1.26" evidence="7"/>
<dbReference type="Proteomes" id="UP000252189">
    <property type="component" value="Unassembled WGS sequence"/>
</dbReference>
<dbReference type="InterPro" id="IPR042099">
    <property type="entry name" value="ANL_N_sf"/>
</dbReference>
<reference evidence="7 8" key="1">
    <citation type="submission" date="2018-07" db="EMBL/GenBank/DDBJ databases">
        <title>Genome sequences of Haloplanus salinus JCM 18368T.</title>
        <authorList>
            <person name="Kim Y.B."/>
            <person name="Roh S.W."/>
        </authorList>
    </citation>
    <scope>NUCLEOTIDE SEQUENCE [LARGE SCALE GENOMIC DNA]</scope>
    <source>
        <strain evidence="7 8">JCM 18368</strain>
    </source>
</reference>
<dbReference type="OrthoDB" id="35688at2157"/>
<dbReference type="NCBIfam" id="TIGR01923">
    <property type="entry name" value="menE"/>
    <property type="match status" value="1"/>
</dbReference>
<keyword evidence="3" id="KW-0547">Nucleotide-binding</keyword>
<dbReference type="AlphaFoldDB" id="A0A368NF27"/>
<evidence type="ECO:0000256" key="2">
    <source>
        <dbReference type="ARBA" id="ARBA00022598"/>
    </source>
</evidence>
<name>A0A368NF27_9EURY</name>
<dbReference type="RefSeq" id="WP_114449910.1">
    <property type="nucleotide sequence ID" value="NZ_QPHM01000001.1"/>
</dbReference>
<dbReference type="EMBL" id="QPHM01000001">
    <property type="protein sequence ID" value="RCU48275.1"/>
    <property type="molecule type" value="Genomic_DNA"/>
</dbReference>
<keyword evidence="1" id="KW-0474">Menaquinone biosynthesis</keyword>
<dbReference type="InterPro" id="IPR000873">
    <property type="entry name" value="AMP-dep_synth/lig_dom"/>
</dbReference>
<evidence type="ECO:0000313" key="7">
    <source>
        <dbReference type="EMBL" id="RCU48275.1"/>
    </source>
</evidence>
<dbReference type="GO" id="GO:0009234">
    <property type="term" value="P:menaquinone biosynthetic process"/>
    <property type="evidence" value="ECO:0007669"/>
    <property type="project" value="UniProtKB-KW"/>
</dbReference>
<dbReference type="Gene3D" id="3.40.50.12780">
    <property type="entry name" value="N-terminal domain of ligase-like"/>
    <property type="match status" value="1"/>
</dbReference>
<feature type="domain" description="AMP-dependent synthetase/ligase" evidence="5">
    <location>
        <begin position="6"/>
        <end position="368"/>
    </location>
</feature>
<dbReference type="PROSITE" id="PS00455">
    <property type="entry name" value="AMP_BINDING"/>
    <property type="match status" value="1"/>
</dbReference>
<dbReference type="Gene3D" id="3.30.300.30">
    <property type="match status" value="1"/>
</dbReference>
<protein>
    <submittedName>
        <fullName evidence="7">O-succinylbenzoate--CoA ligase</fullName>
        <ecNumber evidence="7">6.2.1.26</ecNumber>
    </submittedName>
</protein>
<comment type="caution">
    <text evidence="7">The sequence shown here is derived from an EMBL/GenBank/DDBJ whole genome shotgun (WGS) entry which is preliminary data.</text>
</comment>
<dbReference type="GO" id="GO:0005524">
    <property type="term" value="F:ATP binding"/>
    <property type="evidence" value="ECO:0007669"/>
    <property type="project" value="UniProtKB-KW"/>
</dbReference>
<dbReference type="GO" id="GO:0008756">
    <property type="term" value="F:o-succinylbenzoate-CoA ligase activity"/>
    <property type="evidence" value="ECO:0007669"/>
    <property type="project" value="UniProtKB-EC"/>
</dbReference>
<dbReference type="Pfam" id="PF13193">
    <property type="entry name" value="AMP-binding_C"/>
    <property type="match status" value="1"/>
</dbReference>
<feature type="domain" description="AMP-binding enzyme C-terminal" evidence="6">
    <location>
        <begin position="416"/>
        <end position="490"/>
    </location>
</feature>
<dbReference type="SUPFAM" id="SSF56801">
    <property type="entry name" value="Acetyl-CoA synthetase-like"/>
    <property type="match status" value="1"/>
</dbReference>
<sequence length="502" mass="52036">MRGPLADRAAVTPDATALIDANRDERWSVADLDSAVGRTAGRLATLGVRPGDRLGSLLPTCPAAVRVIHAAVRLGATLVPLGPRLTPDELAVRIARADVTTLVCDATTEAEAVAAVDAASGDGGANDVPVPVVSVDDADAGRVTALDAHSPESVVPHDWALDSTLLVPFTSGTTGRPKGVRLTLRNVLASAVASVFRLGLRRDETWHVALPLHHVGGLTPVLRMPLYGMTVVLRDSFDAGAVAADLERYDVTATSLVPTTLSRLLDATDGDVSPALRAVLLGGAPATGTLLDRCIERSVPVFPTYGMTETASQIATATPGEAASHPGTVGRSLFWTDLSVRDDGGTERPPGETGELVVSGPTVSPGYLDAEATAAAFDDDGLRTGDVGYREDGLFWVVGRTDDLIVTGGENVAPAEVADALRDHPDVADAAVVGVPDAEWGERVAALVVPRAGTDPTASALDDHCRARLAGYKVPRTIGFGDELPRTASGTVDRAAVRDRLS</sequence>
<dbReference type="GO" id="GO:0006631">
    <property type="term" value="P:fatty acid metabolic process"/>
    <property type="evidence" value="ECO:0007669"/>
    <property type="project" value="TreeGrafter"/>
</dbReference>
<organism evidence="7 8">
    <name type="scientific">Haloplanus salinus</name>
    <dbReference type="NCBI Taxonomy" id="1126245"/>
    <lineage>
        <taxon>Archaea</taxon>
        <taxon>Methanobacteriati</taxon>
        <taxon>Methanobacteriota</taxon>
        <taxon>Stenosarchaea group</taxon>
        <taxon>Halobacteria</taxon>
        <taxon>Halobacteriales</taxon>
        <taxon>Haloferacaceae</taxon>
        <taxon>Haloplanus</taxon>
    </lineage>
</organism>
<evidence type="ECO:0000256" key="4">
    <source>
        <dbReference type="ARBA" id="ARBA00022840"/>
    </source>
</evidence>
<dbReference type="InterPro" id="IPR025110">
    <property type="entry name" value="AMP-bd_C"/>
</dbReference>
<evidence type="ECO:0000259" key="5">
    <source>
        <dbReference type="Pfam" id="PF00501"/>
    </source>
</evidence>
<proteinExistence type="predicted"/>
<dbReference type="InterPro" id="IPR020845">
    <property type="entry name" value="AMP-binding_CS"/>
</dbReference>
<dbReference type="InterPro" id="IPR045851">
    <property type="entry name" value="AMP-bd_C_sf"/>
</dbReference>
<keyword evidence="4" id="KW-0067">ATP-binding</keyword>
<evidence type="ECO:0000259" key="6">
    <source>
        <dbReference type="Pfam" id="PF13193"/>
    </source>
</evidence>
<accession>A0A368NF27</accession>
<dbReference type="InterPro" id="IPR010192">
    <property type="entry name" value="MenE"/>
</dbReference>
<evidence type="ECO:0000256" key="3">
    <source>
        <dbReference type="ARBA" id="ARBA00022741"/>
    </source>
</evidence>
<dbReference type="Pfam" id="PF00501">
    <property type="entry name" value="AMP-binding"/>
    <property type="match status" value="1"/>
</dbReference>
<dbReference type="PANTHER" id="PTHR43201">
    <property type="entry name" value="ACYL-COA SYNTHETASE"/>
    <property type="match status" value="1"/>
</dbReference>
<keyword evidence="8" id="KW-1185">Reference proteome</keyword>
<gene>
    <name evidence="7" type="primary">menE</name>
    <name evidence="7" type="ORF">DU504_13755</name>
</gene>